<evidence type="ECO:0000313" key="1">
    <source>
        <dbReference type="EMBL" id="GAX15215.1"/>
    </source>
</evidence>
<accession>A0A1Z5JMI7</accession>
<gene>
    <name evidence="1" type="ORF">FisN_12Lh080</name>
</gene>
<reference evidence="1 2" key="1">
    <citation type="journal article" date="2015" name="Plant Cell">
        <title>Oil accumulation by the oleaginous diatom Fistulifera solaris as revealed by the genome and transcriptome.</title>
        <authorList>
            <person name="Tanaka T."/>
            <person name="Maeda Y."/>
            <person name="Veluchamy A."/>
            <person name="Tanaka M."/>
            <person name="Abida H."/>
            <person name="Marechal E."/>
            <person name="Bowler C."/>
            <person name="Muto M."/>
            <person name="Sunaga Y."/>
            <person name="Tanaka M."/>
            <person name="Yoshino T."/>
            <person name="Taniguchi T."/>
            <person name="Fukuda Y."/>
            <person name="Nemoto M."/>
            <person name="Matsumoto M."/>
            <person name="Wong P.S."/>
            <person name="Aburatani S."/>
            <person name="Fujibuchi W."/>
        </authorList>
    </citation>
    <scope>NUCLEOTIDE SEQUENCE [LARGE SCALE GENOMIC DNA]</scope>
    <source>
        <strain evidence="1 2">JPCC DA0580</strain>
    </source>
</reference>
<evidence type="ECO:0000313" key="2">
    <source>
        <dbReference type="Proteomes" id="UP000198406"/>
    </source>
</evidence>
<protein>
    <recommendedName>
        <fullName evidence="3">F-box domain-containing protein</fullName>
    </recommendedName>
</protein>
<proteinExistence type="predicted"/>
<comment type="caution">
    <text evidence="1">The sequence shown here is derived from an EMBL/GenBank/DDBJ whole genome shotgun (WGS) entry which is preliminary data.</text>
</comment>
<dbReference type="InterPro" id="IPR036047">
    <property type="entry name" value="F-box-like_dom_sf"/>
</dbReference>
<dbReference type="AlphaFoldDB" id="A0A1Z5JMI7"/>
<dbReference type="EMBL" id="BDSP01000087">
    <property type="protein sequence ID" value="GAX15215.1"/>
    <property type="molecule type" value="Genomic_DNA"/>
</dbReference>
<evidence type="ECO:0008006" key="3">
    <source>
        <dbReference type="Google" id="ProtNLM"/>
    </source>
</evidence>
<dbReference type="SUPFAM" id="SSF81383">
    <property type="entry name" value="F-box domain"/>
    <property type="match status" value="1"/>
</dbReference>
<sequence length="301" mass="34891">MMILLDLPDHLLKAGILKFLTTDDLWRVGLVCRNLHDPNAECNVLQREFEEREALQQPQQWMYPLRQRVLAFERCRRFATEMTRQAEQHENLGVFCNDCHYPHLHWNIPYLVDGLRGGKKYLFFAQFACNNELLWQGFLADYISPTGSSHPAGDLAIDGEPDDADLGLLVRWGHDWIRKMNDDSTDVLIHLNASHVTNVTQDHVTAGLRVTLVSLVHHPQSLKLHYSAEGTQLRSRMWISRDDLPEIDMLDHQCERPHDEECLNFALPFLMWKSKHHLHSLSLLYVMDELARSKNAENAAL</sequence>
<organism evidence="1 2">
    <name type="scientific">Fistulifera solaris</name>
    <name type="common">Oleaginous diatom</name>
    <dbReference type="NCBI Taxonomy" id="1519565"/>
    <lineage>
        <taxon>Eukaryota</taxon>
        <taxon>Sar</taxon>
        <taxon>Stramenopiles</taxon>
        <taxon>Ochrophyta</taxon>
        <taxon>Bacillariophyta</taxon>
        <taxon>Bacillariophyceae</taxon>
        <taxon>Bacillariophycidae</taxon>
        <taxon>Naviculales</taxon>
        <taxon>Naviculaceae</taxon>
        <taxon>Fistulifera</taxon>
    </lineage>
</organism>
<dbReference type="OrthoDB" id="435188at2759"/>
<name>A0A1Z5JMI7_FISSO</name>
<dbReference type="InParanoid" id="A0A1Z5JMI7"/>
<dbReference type="Proteomes" id="UP000198406">
    <property type="component" value="Unassembled WGS sequence"/>
</dbReference>
<keyword evidence="2" id="KW-1185">Reference proteome</keyword>